<dbReference type="SMART" id="SM00867">
    <property type="entry name" value="YceI"/>
    <property type="match status" value="1"/>
</dbReference>
<feature type="domain" description="Lipid/polyisoprenoid-binding YceI-like" evidence="1">
    <location>
        <begin position="30"/>
        <end position="198"/>
    </location>
</feature>
<dbReference type="PANTHER" id="PTHR34406:SF1">
    <property type="entry name" value="PROTEIN YCEI"/>
    <property type="match status" value="1"/>
</dbReference>
<dbReference type="InterPro" id="IPR007372">
    <property type="entry name" value="Lipid/polyisoprenoid-bd_YceI"/>
</dbReference>
<dbReference type="SUPFAM" id="SSF101874">
    <property type="entry name" value="YceI-like"/>
    <property type="match status" value="1"/>
</dbReference>
<proteinExistence type="predicted"/>
<dbReference type="Pfam" id="PF04264">
    <property type="entry name" value="YceI"/>
    <property type="match status" value="1"/>
</dbReference>
<reference evidence="3" key="1">
    <citation type="journal article" date="2019" name="Int. J. Syst. Evol. Microbiol.">
        <title>The Global Catalogue of Microorganisms (GCM) 10K type strain sequencing project: providing services to taxonomists for standard genome sequencing and annotation.</title>
        <authorList>
            <consortium name="The Broad Institute Genomics Platform"/>
            <consortium name="The Broad Institute Genome Sequencing Center for Infectious Disease"/>
            <person name="Wu L."/>
            <person name="Ma J."/>
        </authorList>
    </citation>
    <scope>NUCLEOTIDE SEQUENCE [LARGE SCALE GENOMIC DNA]</scope>
    <source>
        <strain evidence="3">KCTC 52473</strain>
    </source>
</reference>
<dbReference type="Gene3D" id="2.40.128.110">
    <property type="entry name" value="Lipid/polyisoprenoid-binding, YceI-like"/>
    <property type="match status" value="1"/>
</dbReference>
<keyword evidence="3" id="KW-1185">Reference proteome</keyword>
<dbReference type="RefSeq" id="WP_376920751.1">
    <property type="nucleotide sequence ID" value="NZ_JBHRSW010000029.1"/>
</dbReference>
<sequence>MLTLAFKNLSRHSAILITGLLLLSTQSFANYSLDLKESSVHFLSTKNINITEIHSFDKFSGNIDASGKLMLSIDLSSVNTLIPIRNERMRKMLFNVVKYATAEFNANLDKSILSIKAGQVKNATIEGNLSMSGKIQAISFEVRIVGLQDGRIFATTTKPTLIHAEKFGLQKGLEALREIAKLKQISTTVPLSFAVTFSPE</sequence>
<comment type="caution">
    <text evidence="2">The sequence shown here is derived from an EMBL/GenBank/DDBJ whole genome shotgun (WGS) entry which is preliminary data.</text>
</comment>
<evidence type="ECO:0000313" key="3">
    <source>
        <dbReference type="Proteomes" id="UP001595478"/>
    </source>
</evidence>
<dbReference type="Proteomes" id="UP001595478">
    <property type="component" value="Unassembled WGS sequence"/>
</dbReference>
<dbReference type="PIRSF" id="PIRSF029811">
    <property type="entry name" value="UCP029811"/>
    <property type="match status" value="1"/>
</dbReference>
<organism evidence="2 3">
    <name type="scientific">Agaribacter flavus</name>
    <dbReference type="NCBI Taxonomy" id="1902781"/>
    <lineage>
        <taxon>Bacteria</taxon>
        <taxon>Pseudomonadati</taxon>
        <taxon>Pseudomonadota</taxon>
        <taxon>Gammaproteobacteria</taxon>
        <taxon>Alteromonadales</taxon>
        <taxon>Alteromonadaceae</taxon>
        <taxon>Agaribacter</taxon>
    </lineage>
</organism>
<name>A0ABV7FQL4_9ALTE</name>
<dbReference type="EMBL" id="JBHRSW010000029">
    <property type="protein sequence ID" value="MFC3122624.1"/>
    <property type="molecule type" value="Genomic_DNA"/>
</dbReference>
<evidence type="ECO:0000313" key="2">
    <source>
        <dbReference type="EMBL" id="MFC3122624.1"/>
    </source>
</evidence>
<dbReference type="InterPro" id="IPR036761">
    <property type="entry name" value="TTHA0802/YceI-like_sf"/>
</dbReference>
<dbReference type="InterPro" id="IPR027016">
    <property type="entry name" value="UCP029811"/>
</dbReference>
<dbReference type="PANTHER" id="PTHR34406">
    <property type="entry name" value="PROTEIN YCEI"/>
    <property type="match status" value="1"/>
</dbReference>
<gene>
    <name evidence="2" type="ORF">ACFOHL_13445</name>
</gene>
<evidence type="ECO:0000259" key="1">
    <source>
        <dbReference type="SMART" id="SM00867"/>
    </source>
</evidence>
<accession>A0ABV7FQL4</accession>
<protein>
    <submittedName>
        <fullName evidence="2">YceI family protein</fullName>
    </submittedName>
</protein>